<dbReference type="PANTHER" id="PTHR21740">
    <property type="entry name" value="NCK-ASSOCIATED PROTEIN 5"/>
    <property type="match status" value="1"/>
</dbReference>
<evidence type="ECO:0000256" key="2">
    <source>
        <dbReference type="SAM" id="MobiDB-lite"/>
    </source>
</evidence>
<dbReference type="RefSeq" id="XP_032920142.1">
    <property type="nucleotide sequence ID" value="XM_033064251.1"/>
</dbReference>
<evidence type="ECO:0000313" key="4">
    <source>
        <dbReference type="Ensembl" id="ENSCUSP00005002278.1"/>
    </source>
</evidence>
<feature type="compositionally biased region" description="Low complexity" evidence="2">
    <location>
        <begin position="1656"/>
        <end position="1669"/>
    </location>
</feature>
<feature type="compositionally biased region" description="Basic and acidic residues" evidence="2">
    <location>
        <begin position="1424"/>
        <end position="1433"/>
    </location>
</feature>
<feature type="region of interest" description="Disordered" evidence="2">
    <location>
        <begin position="1780"/>
        <end position="1806"/>
    </location>
</feature>
<dbReference type="GO" id="GO:0007019">
    <property type="term" value="P:microtubule depolymerization"/>
    <property type="evidence" value="ECO:0007669"/>
    <property type="project" value="TreeGrafter"/>
</dbReference>
<feature type="compositionally biased region" description="Low complexity" evidence="2">
    <location>
        <begin position="1965"/>
        <end position="1980"/>
    </location>
</feature>
<gene>
    <name evidence="4" type="primary">NCKAP5</name>
</gene>
<reference evidence="4" key="2">
    <citation type="submission" date="2025-08" db="UniProtKB">
        <authorList>
            <consortium name="Ensembl"/>
        </authorList>
    </citation>
    <scope>IDENTIFICATION</scope>
</reference>
<feature type="compositionally biased region" description="Polar residues" evidence="2">
    <location>
        <begin position="799"/>
        <end position="828"/>
    </location>
</feature>
<keyword evidence="5" id="KW-1185">Reference proteome</keyword>
<feature type="compositionally biased region" description="Polar residues" evidence="2">
    <location>
        <begin position="1390"/>
        <end position="1404"/>
    </location>
</feature>
<feature type="region of interest" description="Disordered" evidence="2">
    <location>
        <begin position="981"/>
        <end position="1004"/>
    </location>
</feature>
<reference evidence="4" key="1">
    <citation type="submission" date="2020-10" db="EMBL/GenBank/DDBJ databases">
        <title>Catharus ustulatus (Swainson's thrush) genome, bCatUst1, primary haplotype v2.</title>
        <authorList>
            <person name="Delmore K."/>
            <person name="Vafadar M."/>
            <person name="Formenti G."/>
            <person name="Chow W."/>
            <person name="Pelan S."/>
            <person name="Howe K."/>
            <person name="Rhie A."/>
            <person name="Mountcastle J."/>
            <person name="Haase B."/>
            <person name="Fedrigo O."/>
            <person name="Jarvis E.D."/>
        </authorList>
    </citation>
    <scope>NUCLEOTIDE SEQUENCE [LARGE SCALE GENOMIC DNA]</scope>
</reference>
<reference evidence="4" key="3">
    <citation type="submission" date="2025-09" db="UniProtKB">
        <authorList>
            <consortium name="Ensembl"/>
        </authorList>
    </citation>
    <scope>IDENTIFICATION</scope>
</reference>
<feature type="compositionally biased region" description="Polar residues" evidence="2">
    <location>
        <begin position="1360"/>
        <end position="1383"/>
    </location>
</feature>
<evidence type="ECO:0000259" key="3">
    <source>
        <dbReference type="Pfam" id="PF15246"/>
    </source>
</evidence>
<feature type="compositionally biased region" description="Low complexity" evidence="2">
    <location>
        <begin position="1195"/>
        <end position="1204"/>
    </location>
</feature>
<feature type="compositionally biased region" description="Polar residues" evidence="2">
    <location>
        <begin position="988"/>
        <end position="1004"/>
    </location>
</feature>
<feature type="compositionally biased region" description="Polar residues" evidence="2">
    <location>
        <begin position="1788"/>
        <end position="1806"/>
    </location>
</feature>
<evidence type="ECO:0000256" key="1">
    <source>
        <dbReference type="SAM" id="Coils"/>
    </source>
</evidence>
<feature type="compositionally biased region" description="Polar residues" evidence="2">
    <location>
        <begin position="1085"/>
        <end position="1104"/>
    </location>
</feature>
<organism evidence="4 5">
    <name type="scientific">Catharus ustulatus</name>
    <name type="common">Russet-backed thrush</name>
    <name type="synonym">Hylocichla ustulatus</name>
    <dbReference type="NCBI Taxonomy" id="91951"/>
    <lineage>
        <taxon>Eukaryota</taxon>
        <taxon>Metazoa</taxon>
        <taxon>Chordata</taxon>
        <taxon>Craniata</taxon>
        <taxon>Vertebrata</taxon>
        <taxon>Euteleostomi</taxon>
        <taxon>Archelosauria</taxon>
        <taxon>Archosauria</taxon>
        <taxon>Dinosauria</taxon>
        <taxon>Saurischia</taxon>
        <taxon>Theropoda</taxon>
        <taxon>Coelurosauria</taxon>
        <taxon>Aves</taxon>
        <taxon>Neognathae</taxon>
        <taxon>Neoaves</taxon>
        <taxon>Telluraves</taxon>
        <taxon>Australaves</taxon>
        <taxon>Passeriformes</taxon>
        <taxon>Turdidae</taxon>
        <taxon>Catharus</taxon>
    </lineage>
</organism>
<keyword evidence="1" id="KW-0175">Coiled coil</keyword>
<feature type="region of interest" description="Disordered" evidence="2">
    <location>
        <begin position="1360"/>
        <end position="1433"/>
    </location>
</feature>
<dbReference type="GO" id="GO:0001578">
    <property type="term" value="P:microtubule bundle formation"/>
    <property type="evidence" value="ECO:0007669"/>
    <property type="project" value="TreeGrafter"/>
</dbReference>
<dbReference type="Pfam" id="PF15246">
    <property type="entry name" value="NCKAP5"/>
    <property type="match status" value="1"/>
</dbReference>
<feature type="coiled-coil region" evidence="1">
    <location>
        <begin position="91"/>
        <end position="125"/>
    </location>
</feature>
<protein>
    <submittedName>
        <fullName evidence="4">NCK associated protein 5</fullName>
    </submittedName>
</protein>
<feature type="domain" description="Nck-associated protein 5 C-terminal" evidence="3">
    <location>
        <begin position="1502"/>
        <end position="1787"/>
    </location>
</feature>
<feature type="region of interest" description="Disordered" evidence="2">
    <location>
        <begin position="1965"/>
        <end position="1995"/>
    </location>
</feature>
<accession>A0A8C3TKK6</accession>
<evidence type="ECO:0000313" key="5">
    <source>
        <dbReference type="Proteomes" id="UP000694563"/>
    </source>
</evidence>
<feature type="coiled-coil region" evidence="1">
    <location>
        <begin position="176"/>
        <end position="221"/>
    </location>
</feature>
<dbReference type="InterPro" id="IPR026163">
    <property type="entry name" value="Nckap5l"/>
</dbReference>
<feature type="region of interest" description="Disordered" evidence="2">
    <location>
        <begin position="1177"/>
        <end position="1232"/>
    </location>
</feature>
<dbReference type="InterPro" id="IPR032769">
    <property type="entry name" value="NCKAP5_C"/>
</dbReference>
<dbReference type="Ensembl" id="ENSCUST00005002401.1">
    <property type="protein sequence ID" value="ENSCUSP00005002278.1"/>
    <property type="gene ID" value="ENSCUSG00005001548.1"/>
</dbReference>
<feature type="compositionally biased region" description="Basic and acidic residues" evidence="2">
    <location>
        <begin position="1218"/>
        <end position="1232"/>
    </location>
</feature>
<feature type="region of interest" description="Disordered" evidence="2">
    <location>
        <begin position="799"/>
        <end position="955"/>
    </location>
</feature>
<feature type="compositionally biased region" description="Basic and acidic residues" evidence="2">
    <location>
        <begin position="731"/>
        <end position="751"/>
    </location>
</feature>
<feature type="region of interest" description="Disordered" evidence="2">
    <location>
        <begin position="716"/>
        <end position="757"/>
    </location>
</feature>
<dbReference type="CTD" id="344148"/>
<dbReference type="Proteomes" id="UP000694563">
    <property type="component" value="Chromosome 7"/>
</dbReference>
<feature type="region of interest" description="Disordered" evidence="2">
    <location>
        <begin position="1656"/>
        <end position="1682"/>
    </location>
</feature>
<feature type="compositionally biased region" description="Basic and acidic residues" evidence="2">
    <location>
        <begin position="2023"/>
        <end position="2035"/>
    </location>
</feature>
<name>A0A8C3TKK6_CATUS</name>
<sequence length="2071" mass="228950">MERKRQLQKREFGKRLSLDSSLVEYMDSNKYIEHLVTQLEEQRWNLWREKLCVARLQREVAQSKSEGAMREKLIHELEEERHLRLESEKRLREVTLESERSRAQMRGLQEQFSRMEETVRNLLQNQGSPGQHGEGTVNIMKVYQEKLSEDSRRCIEGMEKIRTLADEDSRSESSSTEEEKEKTKLLLERLKALEAENSALALENENQREQYERCLDEVANQVVQALLTQKGLREECIKLKMRVFDLEQQNRTLSVLFQQKVKPASDLLLQKLHSRILDLSSGDLLPEVERNRSLVQARSADAQMLEYQQNVKSSIPVLKCQSQLNMTGSSRLYPRSSCSSSELSLSSACSEYSSGSSYTWNDGKTSKRSSVRWDKRISIGSSLPSNLSSPADDLPPTRIKENHILEGLKKLQEQKILLEPPSVISKWGYKDCMNSNEGIYSPGIKCGGHNEQTHCKPMEMGSICIEHNKTFSYDSDSHDDADDDSSSLLLLQEVPSKDCRTYCNKLTHSISDSLFDWDPNRKHLPERSSFFNSKERPEKLTSFVSGFQADVKSCTRAKLPELQLNQGHSNMGWKDFNFQLSDTDDNEVLDELHIESSDEKSPSDLLATPFPEKYTKTPDLLKVTENSQLVSTDKEESQIPVHSDIRPKPCNFIKQQKVIKKTSSEECITVIYDAKDGEPIEFSSHQTGVVTVTRDEISINQPQTTSSAEYTELIPQGRTDLHPGPNARNHTALERQEDETGKNTQDKKYLEDNAGNKNKVVPLTCGESSRCGRVTQQNTSRQKLVKPVYDASYKANSSSTVHAGINQKPNTTKIPSRGKSSPQKTLMTESGEAPVALSVGPTALEKSPALPPVKLSRFKKAQSPPRHFDSKVEFQVPKPPAHHLPNLKRPGRGDGSKYPKSQSPASPLLPQHFIEPSSYGEPPTRDFHCDLATVEARSPSPPLPPGRSTSLLIRPNYANSPPLAVKLGGAGPTETAKNVLKSSPLKGTVNSGFHNQSSHEMQAKNVSSGAKIELSYLQENAEGIMQNTCTSQQSHSACQGLSKVSTKQICPKNPNQVGLHRNHEYSSTDFQTARSFSLGCPSLERTPSQDTYSSKNNISSDSGLDQLQKVPNILPTTPQCHTTSTSEPLLSQVNNFPSNLFHAGDAAHPSQNSNERGMKTRLPVGLKLFVKSPQLLRKSSTVPGKQEKDSINAASKSNGSSSKYKQSEPVCATSKGATDAELKGSKSDTEEKNNCAVGVSMDTASAHSHESCNLVADRGDGLENKLVKRSVSSSNKSHLKPALGMNGAKARSQSFSVHMGEKPSAPATEGLGKVRTQIITNTSDRGNSLTRQNSAMEGLQIKAPPGTAVTPEALLCATKPTENSYPRQGSLGNMSSCNSQHGSPSKLPFRSSQKVDQFHNTSKCEGSKPFSQKDARSLSVQSEKSTESFKHEALGKRSVLSAELELEASATASSKQILSFQSFDGVKCPHKLEATKSRRQQMSLKLAETSEKVNDLLSSPSLQPTIEEKVMLCIQENVQKGQGQTKSPTVETKQKTGPSLASWFGFRKSKLPALSSRKTDAPKSKVEKKDAKVSGFGIKQAKLERRKEKKKTEQHCEIENEINRKTDNGDILAMESKILKPSQDPPGEIECEQVRGSTTAAYSPKDSFMRELLNRSVSKGSSQGSSPHGNSISTQGNHRKNSNTKADMEMQNQTLAKVVTENLQEEEEDTMTRTTCQSHVIESCCQMRTLDSGIGTFPLPDSGSRSTGRHVPKQEPALETGIFAASEQVPLPAPSVKAKTLEREVPSTAKSQESAESVISHSTSDPAMTAKAIRPFQSRLPKPASSGIINLAKQSEQEATSVTSASLEHTEETLENRKVLPEWTPKKTTKTKDTALRVCTYSASSTDSEPEPEYKTSYFRTAEETLVELTKSSRQAVPEKQSQRRSFLGNPMSILDLYQHSLYGHFGEDGPEQLAHYSLIEQLSGASSKDSKSKGSPSKLKQTEETKEDSQNRVSRISLESLNKFNSNNVLLLEKEKNCLNKVEGQKEENGKKEAASLNSSGRQDVDNLESLSDSLYDSFSSCTSQGSNDV</sequence>
<proteinExistence type="predicted"/>
<feature type="region of interest" description="Disordered" evidence="2">
    <location>
        <begin position="2023"/>
        <end position="2050"/>
    </location>
</feature>
<feature type="region of interest" description="Disordered" evidence="2">
    <location>
        <begin position="1078"/>
        <end position="1104"/>
    </location>
</feature>
<feature type="compositionally biased region" description="Basic and acidic residues" evidence="2">
    <location>
        <begin position="1981"/>
        <end position="1991"/>
    </location>
</feature>
<dbReference type="GO" id="GO:0035371">
    <property type="term" value="C:microtubule plus-end"/>
    <property type="evidence" value="ECO:0007669"/>
    <property type="project" value="TreeGrafter"/>
</dbReference>
<dbReference type="GeneID" id="116998517"/>
<dbReference type="PANTHER" id="PTHR21740:SF0">
    <property type="entry name" value="NCK-ASSOCIATED PROTEIN 5"/>
    <property type="match status" value="1"/>
</dbReference>